<feature type="region of interest" description="Disordered" evidence="3">
    <location>
        <begin position="1"/>
        <end position="107"/>
    </location>
</feature>
<feature type="compositionally biased region" description="Basic and acidic residues" evidence="3">
    <location>
        <begin position="88"/>
        <end position="98"/>
    </location>
</feature>
<feature type="compositionally biased region" description="Polar residues" evidence="3">
    <location>
        <begin position="171"/>
        <end position="189"/>
    </location>
</feature>
<proteinExistence type="predicted"/>
<accession>A0A482V7A1</accession>
<dbReference type="PANTHER" id="PTHR12236:SF95">
    <property type="entry name" value="CUTICULAR PROTEIN 76BD, ISOFORM C-RELATED"/>
    <property type="match status" value="1"/>
</dbReference>
<feature type="compositionally biased region" description="Low complexity" evidence="3">
    <location>
        <begin position="265"/>
        <end position="280"/>
    </location>
</feature>
<dbReference type="GO" id="GO:0042302">
    <property type="term" value="F:structural constituent of cuticle"/>
    <property type="evidence" value="ECO:0007669"/>
    <property type="project" value="UniProtKB-UniRule"/>
</dbReference>
<dbReference type="Pfam" id="PF00379">
    <property type="entry name" value="Chitin_bind_4"/>
    <property type="match status" value="2"/>
</dbReference>
<keyword evidence="5" id="KW-1185">Reference proteome</keyword>
<organism evidence="4 5">
    <name type="scientific">Asbolus verrucosus</name>
    <name type="common">Desert ironclad beetle</name>
    <dbReference type="NCBI Taxonomy" id="1661398"/>
    <lineage>
        <taxon>Eukaryota</taxon>
        <taxon>Metazoa</taxon>
        <taxon>Ecdysozoa</taxon>
        <taxon>Arthropoda</taxon>
        <taxon>Hexapoda</taxon>
        <taxon>Insecta</taxon>
        <taxon>Pterygota</taxon>
        <taxon>Neoptera</taxon>
        <taxon>Endopterygota</taxon>
        <taxon>Coleoptera</taxon>
        <taxon>Polyphaga</taxon>
        <taxon>Cucujiformia</taxon>
        <taxon>Tenebrionidae</taxon>
        <taxon>Pimeliinae</taxon>
        <taxon>Asbolus</taxon>
    </lineage>
</organism>
<protein>
    <submittedName>
        <fullName evidence="4">Chitin bind 4 domain containing protein</fullName>
    </submittedName>
</protein>
<dbReference type="GO" id="GO:0005615">
    <property type="term" value="C:extracellular space"/>
    <property type="evidence" value="ECO:0007669"/>
    <property type="project" value="TreeGrafter"/>
</dbReference>
<dbReference type="STRING" id="1661398.A0A482V7A1"/>
<gene>
    <name evidence="4" type="ORF">BDFB_014635</name>
</gene>
<feature type="non-terminal residue" evidence="4">
    <location>
        <position position="313"/>
    </location>
</feature>
<feature type="compositionally biased region" description="Basic and acidic residues" evidence="3">
    <location>
        <begin position="191"/>
        <end position="201"/>
    </location>
</feature>
<feature type="region of interest" description="Disordered" evidence="3">
    <location>
        <begin position="130"/>
        <end position="210"/>
    </location>
</feature>
<dbReference type="Proteomes" id="UP000292052">
    <property type="component" value="Unassembled WGS sequence"/>
</dbReference>
<evidence type="ECO:0000313" key="5">
    <source>
        <dbReference type="Proteomes" id="UP000292052"/>
    </source>
</evidence>
<name>A0A482V7A1_ASBVE</name>
<dbReference type="GO" id="GO:0031012">
    <property type="term" value="C:extracellular matrix"/>
    <property type="evidence" value="ECO:0007669"/>
    <property type="project" value="TreeGrafter"/>
</dbReference>
<feature type="compositionally biased region" description="Low complexity" evidence="3">
    <location>
        <begin position="37"/>
        <end position="46"/>
    </location>
</feature>
<feature type="compositionally biased region" description="Basic and acidic residues" evidence="3">
    <location>
        <begin position="21"/>
        <end position="35"/>
    </location>
</feature>
<evidence type="ECO:0000256" key="2">
    <source>
        <dbReference type="PROSITE-ProRule" id="PRU00497"/>
    </source>
</evidence>
<dbReference type="InterPro" id="IPR000618">
    <property type="entry name" value="Insect_cuticle"/>
</dbReference>
<dbReference type="PROSITE" id="PS51155">
    <property type="entry name" value="CHIT_BIND_RR_2"/>
    <property type="match status" value="3"/>
</dbReference>
<dbReference type="AlphaFoldDB" id="A0A482V7A1"/>
<keyword evidence="1 2" id="KW-0193">Cuticle</keyword>
<reference evidence="4 5" key="1">
    <citation type="submission" date="2017-03" db="EMBL/GenBank/DDBJ databases">
        <title>Genome of the blue death feigning beetle - Asbolus verrucosus.</title>
        <authorList>
            <person name="Rider S.D."/>
        </authorList>
    </citation>
    <scope>NUCLEOTIDE SEQUENCE [LARGE SCALE GENOMIC DNA]</scope>
    <source>
        <strain evidence="4">Butters</strain>
        <tissue evidence="4">Head and leg muscle</tissue>
    </source>
</reference>
<sequence length="313" mass="33425">GTYSVVGGDGVNRIGDYTTDDLNRFNGVREERAADEPPTSTSSPSTVSEHDEQSSEPAKPSSVPAPEASHNSETLPQYNFTFNVSDPQKGDVKSHQDDDVVEGTYSVVGVDGVNRIGDYTTDDLNSFNGVVREERAADELPTSTSSPSTVSEHDEQSSEPAKPSSIPAPETSHNSENLPQYNFTFNVSDPQKGDVKSHQDDDAVEGSYSVVGVDGVKRIAAYAVDGRNGFNGVVGEERAADELPSPTSSPSTAPESHHHEKSRPKPSSAPAPEASHNSESLPQHNFAFNVSDPDIEDVKSYQDGDVLEGSYSV</sequence>
<feature type="non-terminal residue" evidence="4">
    <location>
        <position position="1"/>
    </location>
</feature>
<feature type="compositionally biased region" description="Low complexity" evidence="3">
    <location>
        <begin position="141"/>
        <end position="150"/>
    </location>
</feature>
<feature type="compositionally biased region" description="Low complexity" evidence="3">
    <location>
        <begin position="244"/>
        <end position="254"/>
    </location>
</feature>
<comment type="caution">
    <text evidence="4">The sequence shown here is derived from an EMBL/GenBank/DDBJ whole genome shotgun (WGS) entry which is preliminary data.</text>
</comment>
<dbReference type="EMBL" id="QDEB01133853">
    <property type="protein sequence ID" value="RZB38775.1"/>
    <property type="molecule type" value="Genomic_DNA"/>
</dbReference>
<evidence type="ECO:0000313" key="4">
    <source>
        <dbReference type="EMBL" id="RZB38775.1"/>
    </source>
</evidence>
<dbReference type="PANTHER" id="PTHR12236">
    <property type="entry name" value="STRUCTURAL CONTITUENT OF CUTICLE"/>
    <property type="match status" value="1"/>
</dbReference>
<dbReference type="InterPro" id="IPR051217">
    <property type="entry name" value="Insect_Cuticle_Struc_Prot"/>
</dbReference>
<evidence type="ECO:0000256" key="1">
    <source>
        <dbReference type="ARBA" id="ARBA00022460"/>
    </source>
</evidence>
<feature type="compositionally biased region" description="Polar residues" evidence="3">
    <location>
        <begin position="69"/>
        <end position="86"/>
    </location>
</feature>
<feature type="region of interest" description="Disordered" evidence="3">
    <location>
        <begin position="226"/>
        <end position="313"/>
    </location>
</feature>
<evidence type="ECO:0000256" key="3">
    <source>
        <dbReference type="SAM" id="MobiDB-lite"/>
    </source>
</evidence>